<feature type="non-terminal residue" evidence="5">
    <location>
        <position position="1"/>
    </location>
</feature>
<gene>
    <name evidence="5" type="ORF">Tco_0926337</name>
</gene>
<keyword evidence="1" id="KW-0645">Protease</keyword>
<organism evidence="5 6">
    <name type="scientific">Tanacetum coccineum</name>
    <dbReference type="NCBI Taxonomy" id="301880"/>
    <lineage>
        <taxon>Eukaryota</taxon>
        <taxon>Viridiplantae</taxon>
        <taxon>Streptophyta</taxon>
        <taxon>Embryophyta</taxon>
        <taxon>Tracheophyta</taxon>
        <taxon>Spermatophyta</taxon>
        <taxon>Magnoliopsida</taxon>
        <taxon>eudicotyledons</taxon>
        <taxon>Gunneridae</taxon>
        <taxon>Pentapetalae</taxon>
        <taxon>asterids</taxon>
        <taxon>campanulids</taxon>
        <taxon>Asterales</taxon>
        <taxon>Asteraceae</taxon>
        <taxon>Asteroideae</taxon>
        <taxon>Anthemideae</taxon>
        <taxon>Anthemidinae</taxon>
        <taxon>Tanacetum</taxon>
    </lineage>
</organism>
<proteinExistence type="predicted"/>
<dbReference type="InterPro" id="IPR036397">
    <property type="entry name" value="RNaseH_sf"/>
</dbReference>
<comment type="caution">
    <text evidence="5">The sequence shown here is derived from an EMBL/GenBank/DDBJ whole genome shotgun (WGS) entry which is preliminary data.</text>
</comment>
<evidence type="ECO:0000259" key="2">
    <source>
        <dbReference type="Pfam" id="PF13976"/>
    </source>
</evidence>
<reference evidence="5" key="1">
    <citation type="journal article" date="2022" name="Int. J. Mol. Sci.">
        <title>Draft Genome of Tanacetum Coccineum: Genomic Comparison of Closely Related Tanacetum-Family Plants.</title>
        <authorList>
            <person name="Yamashiro T."/>
            <person name="Shiraishi A."/>
            <person name="Nakayama K."/>
            <person name="Satake H."/>
        </authorList>
    </citation>
    <scope>NUCLEOTIDE SEQUENCE</scope>
</reference>
<evidence type="ECO:0000256" key="1">
    <source>
        <dbReference type="ARBA" id="ARBA00022670"/>
    </source>
</evidence>
<evidence type="ECO:0000313" key="6">
    <source>
        <dbReference type="Proteomes" id="UP001151760"/>
    </source>
</evidence>
<dbReference type="InterPro" id="IPR025724">
    <property type="entry name" value="GAG-pre-integrase_dom"/>
</dbReference>
<feature type="domain" description="GAG-pre-integrase" evidence="2">
    <location>
        <begin position="262"/>
        <end position="301"/>
    </location>
</feature>
<dbReference type="InterPro" id="IPR054722">
    <property type="entry name" value="PolX-like_BBD"/>
</dbReference>
<sequence length="526" mass="59765">PIPVMPIPPAGQVLHLDVLATHAAWVKASKEIVGIMAEYELTSNREEFHREHDGRRPVCELLLSQNKEEYDSFVQNYNKHDMGKTVTELHAMLKLHEQTLPKKNVAPALHAIRAAELLKNKKLSQGASTLGIFTIELYTFPSKTLVYDTGCDTHICNTTQGLRGSGKLKPGALNLYVGDGHRVVVKAIGSFHLCLPSGLVLVLHNCHYAPFISRGIILVSRLYDDGFINRFKNNTISVSQNNVVYFSSIPRDDIFEIDLSNSNTNDSSMYAVSNKRAKLNLDSTLLWHCRLGHISKKRIEKKMARKPYSRQVERAKDLPVLIHTDVCGPFSTVSRQGASYFVTFTDDFSRYGYVYLLKHKHEVFETFKVFQKQAPKLSYLKVWGCEALVKRDTLTKPNKLEPISIKCVFIGYPKKTIGYSFYYPPENKVIVAQNAELFENSLITQEVSGSLNDLEIIQEEDTHPSKNTSLYYVKDDQEIDESQSDINPIRRSTRTRHAPDHLCLYIDVEEYELGILMNPLTTKLHC</sequence>
<feature type="domain" description="Retroviral polymerase SH3-like" evidence="4">
    <location>
        <begin position="395"/>
        <end position="442"/>
    </location>
</feature>
<dbReference type="PANTHER" id="PTHR42648">
    <property type="entry name" value="TRANSPOSASE, PUTATIVE-RELATED"/>
    <property type="match status" value="1"/>
</dbReference>
<dbReference type="PANTHER" id="PTHR42648:SF27">
    <property type="entry name" value="RNA-DIRECTED DNA POLYMERASE"/>
    <property type="match status" value="1"/>
</dbReference>
<dbReference type="Pfam" id="PF13976">
    <property type="entry name" value="gag_pre-integrs"/>
    <property type="match status" value="1"/>
</dbReference>
<accession>A0ABQ5DAB3</accession>
<keyword evidence="1" id="KW-0378">Hydrolase</keyword>
<protein>
    <submittedName>
        <fullName evidence="5">Retrotransposon protein, putative, ty1-copia subclass</fullName>
    </submittedName>
</protein>
<dbReference type="SUPFAM" id="SSF53098">
    <property type="entry name" value="Ribonuclease H-like"/>
    <property type="match status" value="1"/>
</dbReference>
<feature type="domain" description="Retrovirus-related Pol polyprotein from transposon TNT 1-94-like beta-barrel" evidence="3">
    <location>
        <begin position="147"/>
        <end position="227"/>
    </location>
</feature>
<name>A0ABQ5DAB3_9ASTR</name>
<dbReference type="EMBL" id="BQNB010015091">
    <property type="protein sequence ID" value="GJT35918.1"/>
    <property type="molecule type" value="Genomic_DNA"/>
</dbReference>
<dbReference type="Gene3D" id="3.30.420.10">
    <property type="entry name" value="Ribonuclease H-like superfamily/Ribonuclease H"/>
    <property type="match status" value="1"/>
</dbReference>
<dbReference type="Pfam" id="PF22936">
    <property type="entry name" value="Pol_BBD"/>
    <property type="match status" value="1"/>
</dbReference>
<evidence type="ECO:0000259" key="4">
    <source>
        <dbReference type="Pfam" id="PF25597"/>
    </source>
</evidence>
<dbReference type="InterPro" id="IPR039537">
    <property type="entry name" value="Retrotran_Ty1/copia-like"/>
</dbReference>
<evidence type="ECO:0000259" key="3">
    <source>
        <dbReference type="Pfam" id="PF22936"/>
    </source>
</evidence>
<dbReference type="InterPro" id="IPR057670">
    <property type="entry name" value="SH3_retrovirus"/>
</dbReference>
<reference evidence="5" key="2">
    <citation type="submission" date="2022-01" db="EMBL/GenBank/DDBJ databases">
        <authorList>
            <person name="Yamashiro T."/>
            <person name="Shiraishi A."/>
            <person name="Satake H."/>
            <person name="Nakayama K."/>
        </authorList>
    </citation>
    <scope>NUCLEOTIDE SEQUENCE</scope>
</reference>
<keyword evidence="6" id="KW-1185">Reference proteome</keyword>
<evidence type="ECO:0000313" key="5">
    <source>
        <dbReference type="EMBL" id="GJT35918.1"/>
    </source>
</evidence>
<dbReference type="Pfam" id="PF25597">
    <property type="entry name" value="SH3_retrovirus"/>
    <property type="match status" value="1"/>
</dbReference>
<dbReference type="InterPro" id="IPR012337">
    <property type="entry name" value="RNaseH-like_sf"/>
</dbReference>
<dbReference type="Proteomes" id="UP001151760">
    <property type="component" value="Unassembled WGS sequence"/>
</dbReference>